<evidence type="ECO:0000256" key="16">
    <source>
        <dbReference type="HAMAP-Rule" id="MF_01018"/>
    </source>
</evidence>
<dbReference type="CDD" id="cd13595">
    <property type="entry name" value="PBP2_HisGs"/>
    <property type="match status" value="1"/>
</dbReference>
<dbReference type="AlphaFoldDB" id="A0A1E5G424"/>
<organism evidence="18 19">
    <name type="scientific">Desulfuribacillus alkaliarsenatis</name>
    <dbReference type="NCBI Taxonomy" id="766136"/>
    <lineage>
        <taxon>Bacteria</taxon>
        <taxon>Bacillati</taxon>
        <taxon>Bacillota</taxon>
        <taxon>Desulfuribacillia</taxon>
        <taxon>Desulfuribacillales</taxon>
        <taxon>Desulfuribacillaceae</taxon>
        <taxon>Desulfuribacillus</taxon>
    </lineage>
</organism>
<comment type="subunit">
    <text evidence="5 16">Heteromultimer composed of HisG and HisZ subunits.</text>
</comment>
<dbReference type="PANTHER" id="PTHR21403:SF8">
    <property type="entry name" value="ATP PHOSPHORIBOSYLTRANSFERASE"/>
    <property type="match status" value="1"/>
</dbReference>
<comment type="caution">
    <text evidence="18">The sequence shown here is derived from an EMBL/GenBank/DDBJ whole genome shotgun (WGS) entry which is preliminary data.</text>
</comment>
<dbReference type="RefSeq" id="WP_069642470.1">
    <property type="nucleotide sequence ID" value="NZ_MIJE01000003.1"/>
</dbReference>
<dbReference type="UniPathway" id="UPA00031">
    <property type="reaction ID" value="UER00006"/>
</dbReference>
<dbReference type="OrthoDB" id="9801867at2"/>
<gene>
    <name evidence="16" type="primary">hisG</name>
    <name evidence="18" type="ORF">BHF68_13490</name>
</gene>
<comment type="domain">
    <text evidence="16">Lacks the C-terminal regulatory region which is replaced by HisZ.</text>
</comment>
<evidence type="ECO:0000256" key="12">
    <source>
        <dbReference type="ARBA" id="ARBA00022741"/>
    </source>
</evidence>
<dbReference type="Proteomes" id="UP000094296">
    <property type="component" value="Unassembled WGS sequence"/>
</dbReference>
<evidence type="ECO:0000256" key="2">
    <source>
        <dbReference type="ARBA" id="ARBA00004496"/>
    </source>
</evidence>
<dbReference type="PANTHER" id="PTHR21403">
    <property type="entry name" value="ATP PHOSPHORIBOSYLTRANSFERASE ATP-PRTASE"/>
    <property type="match status" value="1"/>
</dbReference>
<comment type="pathway">
    <text evidence="3 16">Amino-acid biosynthesis; L-histidine biosynthesis; L-histidine from 5-phospho-alpha-D-ribose 1-diphosphate: step 1/9.</text>
</comment>
<keyword evidence="14 16" id="KW-0368">Histidine biosynthesis</keyword>
<comment type="function">
    <text evidence="15 16">Catalyzes the condensation of ATP and 5-phosphoribose 1-diphosphate to form N'-(5'-phosphoribosyl)-ATP (PR-ATP). Has a crucial role in the pathway because the rate of histidine biosynthesis seems to be controlled primarily by regulation of HisG enzymatic activity.</text>
</comment>
<dbReference type="PROSITE" id="PS01316">
    <property type="entry name" value="ATP_P_PHORIBOSYLTR"/>
    <property type="match status" value="1"/>
</dbReference>
<keyword evidence="8 16" id="KW-0963">Cytoplasm</keyword>
<feature type="domain" description="ATP phosphoribosyltransferase catalytic" evidence="17">
    <location>
        <begin position="53"/>
        <end position="202"/>
    </location>
</feature>
<dbReference type="InterPro" id="IPR024893">
    <property type="entry name" value="ATP_PRibTrfase_HisG_short"/>
</dbReference>
<sequence>MEKLVVALPKGRIMYEAIEMLRECGFSLPKNGDLSRKLIIEDESAQMTFILAKPSDVPIYVEYGAADLGVVGKDVLLEENRDVYELLDLKIAACRLCVAGMPNTKYRMIPRIATKFSRVASDYFRQQGKQVEIIKLNGSIEIAPLIGLADCIVDIVSTGRTLKENGLVELEEIMPITSRLIANRMSYRMKHSEITHIVDTLEKTITNNNG</sequence>
<dbReference type="SUPFAM" id="SSF53850">
    <property type="entry name" value="Periplasmic binding protein-like II"/>
    <property type="match status" value="1"/>
</dbReference>
<dbReference type="EC" id="2.4.2.17" evidence="6 16"/>
<evidence type="ECO:0000256" key="10">
    <source>
        <dbReference type="ARBA" id="ARBA00022676"/>
    </source>
</evidence>
<dbReference type="GO" id="GO:0003879">
    <property type="term" value="F:ATP phosphoribosyltransferase activity"/>
    <property type="evidence" value="ECO:0007669"/>
    <property type="project" value="UniProtKB-UniRule"/>
</dbReference>
<dbReference type="NCBIfam" id="TIGR00070">
    <property type="entry name" value="hisG"/>
    <property type="match status" value="1"/>
</dbReference>
<evidence type="ECO:0000256" key="5">
    <source>
        <dbReference type="ARBA" id="ARBA00011496"/>
    </source>
</evidence>
<dbReference type="InterPro" id="IPR013820">
    <property type="entry name" value="ATP_PRibTrfase_cat"/>
</dbReference>
<evidence type="ECO:0000256" key="9">
    <source>
        <dbReference type="ARBA" id="ARBA00022605"/>
    </source>
</evidence>
<keyword evidence="19" id="KW-1185">Reference proteome</keyword>
<dbReference type="FunFam" id="3.40.190.10:FF:000008">
    <property type="entry name" value="ATP phosphoribosyltransferase"/>
    <property type="match status" value="1"/>
</dbReference>
<proteinExistence type="inferred from homology"/>
<protein>
    <recommendedName>
        <fullName evidence="7 16">ATP phosphoribosyltransferase</fullName>
        <shortName evidence="16">ATP-PRT</shortName>
        <shortName evidence="16">ATP-PRTase</shortName>
        <ecNumber evidence="6 16">2.4.2.17</ecNumber>
    </recommendedName>
</protein>
<keyword evidence="11 16" id="KW-0808">Transferase</keyword>
<comment type="catalytic activity">
    <reaction evidence="1 16">
        <text>1-(5-phospho-beta-D-ribosyl)-ATP + diphosphate = 5-phospho-alpha-D-ribose 1-diphosphate + ATP</text>
        <dbReference type="Rhea" id="RHEA:18473"/>
        <dbReference type="ChEBI" id="CHEBI:30616"/>
        <dbReference type="ChEBI" id="CHEBI:33019"/>
        <dbReference type="ChEBI" id="CHEBI:58017"/>
        <dbReference type="ChEBI" id="CHEBI:73183"/>
        <dbReference type="EC" id="2.4.2.17"/>
    </reaction>
</comment>
<dbReference type="EMBL" id="MIJE01000003">
    <property type="protein sequence ID" value="OEF97839.1"/>
    <property type="molecule type" value="Genomic_DNA"/>
</dbReference>
<evidence type="ECO:0000256" key="15">
    <source>
        <dbReference type="ARBA" id="ARBA00024861"/>
    </source>
</evidence>
<comment type="subcellular location">
    <subcellularLocation>
        <location evidence="2 16">Cytoplasm</location>
    </subcellularLocation>
</comment>
<dbReference type="FunFam" id="3.40.190.10:FF:000011">
    <property type="entry name" value="ATP phosphoribosyltransferase"/>
    <property type="match status" value="1"/>
</dbReference>
<evidence type="ECO:0000259" key="17">
    <source>
        <dbReference type="Pfam" id="PF01634"/>
    </source>
</evidence>
<dbReference type="Gene3D" id="3.40.190.10">
    <property type="entry name" value="Periplasmic binding protein-like II"/>
    <property type="match status" value="2"/>
</dbReference>
<evidence type="ECO:0000256" key="7">
    <source>
        <dbReference type="ARBA" id="ARBA00020998"/>
    </source>
</evidence>
<name>A0A1E5G424_9FIRM</name>
<comment type="similarity">
    <text evidence="4 16">Belongs to the ATP phosphoribosyltransferase family. Short subfamily.</text>
</comment>
<evidence type="ECO:0000256" key="11">
    <source>
        <dbReference type="ARBA" id="ARBA00022679"/>
    </source>
</evidence>
<dbReference type="GO" id="GO:0000105">
    <property type="term" value="P:L-histidine biosynthetic process"/>
    <property type="evidence" value="ECO:0007669"/>
    <property type="project" value="UniProtKB-UniRule"/>
</dbReference>
<dbReference type="HAMAP" id="MF_01018">
    <property type="entry name" value="HisG_Short"/>
    <property type="match status" value="1"/>
</dbReference>
<dbReference type="STRING" id="766136.BHF68_13490"/>
<evidence type="ECO:0000256" key="4">
    <source>
        <dbReference type="ARBA" id="ARBA00009489"/>
    </source>
</evidence>
<evidence type="ECO:0000256" key="6">
    <source>
        <dbReference type="ARBA" id="ARBA00011946"/>
    </source>
</evidence>
<reference evidence="18 19" key="1">
    <citation type="submission" date="2016-09" db="EMBL/GenBank/DDBJ databases">
        <title>Draft genome sequence for the type strain of Desulfuribacillus alkaliarsenatis AHT28, an obligately anaerobic, sulfidogenic bacterium isolated from Russian soda lake sediments.</title>
        <authorList>
            <person name="Abin C.A."/>
            <person name="Hollibaugh J.T."/>
        </authorList>
    </citation>
    <scope>NUCLEOTIDE SEQUENCE [LARGE SCALE GENOMIC DNA]</scope>
    <source>
        <strain evidence="18 19">AHT28</strain>
    </source>
</reference>
<keyword evidence="9 16" id="KW-0028">Amino-acid biosynthesis</keyword>
<evidence type="ECO:0000256" key="14">
    <source>
        <dbReference type="ARBA" id="ARBA00023102"/>
    </source>
</evidence>
<dbReference type="InterPro" id="IPR001348">
    <property type="entry name" value="ATP_PRibTrfase_HisG"/>
</dbReference>
<dbReference type="GO" id="GO:0005737">
    <property type="term" value="C:cytoplasm"/>
    <property type="evidence" value="ECO:0007669"/>
    <property type="project" value="UniProtKB-SubCell"/>
</dbReference>
<accession>A0A1E5G424</accession>
<evidence type="ECO:0000256" key="8">
    <source>
        <dbReference type="ARBA" id="ARBA00022490"/>
    </source>
</evidence>
<dbReference type="Pfam" id="PF01634">
    <property type="entry name" value="HisG"/>
    <property type="match status" value="1"/>
</dbReference>
<evidence type="ECO:0000313" key="18">
    <source>
        <dbReference type="EMBL" id="OEF97839.1"/>
    </source>
</evidence>
<keyword evidence="13 16" id="KW-0067">ATP-binding</keyword>
<evidence type="ECO:0000256" key="3">
    <source>
        <dbReference type="ARBA" id="ARBA00004667"/>
    </source>
</evidence>
<keyword evidence="10 16" id="KW-0328">Glycosyltransferase</keyword>
<keyword evidence="12 16" id="KW-0547">Nucleotide-binding</keyword>
<evidence type="ECO:0000313" key="19">
    <source>
        <dbReference type="Proteomes" id="UP000094296"/>
    </source>
</evidence>
<evidence type="ECO:0000256" key="1">
    <source>
        <dbReference type="ARBA" id="ARBA00000915"/>
    </source>
</evidence>
<dbReference type="InterPro" id="IPR018198">
    <property type="entry name" value="ATP_PRibTrfase_CS"/>
</dbReference>
<evidence type="ECO:0000256" key="13">
    <source>
        <dbReference type="ARBA" id="ARBA00022840"/>
    </source>
</evidence>
<dbReference type="GO" id="GO:0005524">
    <property type="term" value="F:ATP binding"/>
    <property type="evidence" value="ECO:0007669"/>
    <property type="project" value="UniProtKB-KW"/>
</dbReference>